<dbReference type="SUPFAM" id="SSF52087">
    <property type="entry name" value="CRAL/TRIO domain"/>
    <property type="match status" value="1"/>
</dbReference>
<organism evidence="2 3">
    <name type="scientific">Folsomia candida</name>
    <name type="common">Springtail</name>
    <dbReference type="NCBI Taxonomy" id="158441"/>
    <lineage>
        <taxon>Eukaryota</taxon>
        <taxon>Metazoa</taxon>
        <taxon>Ecdysozoa</taxon>
        <taxon>Arthropoda</taxon>
        <taxon>Hexapoda</taxon>
        <taxon>Collembola</taxon>
        <taxon>Entomobryomorpha</taxon>
        <taxon>Isotomoidea</taxon>
        <taxon>Isotomidae</taxon>
        <taxon>Proisotominae</taxon>
        <taxon>Folsomia</taxon>
    </lineage>
</organism>
<dbReference type="GO" id="GO:1902936">
    <property type="term" value="F:phosphatidylinositol bisphosphate binding"/>
    <property type="evidence" value="ECO:0007669"/>
    <property type="project" value="TreeGrafter"/>
</dbReference>
<dbReference type="STRING" id="158441.A0A226EEH4"/>
<keyword evidence="3" id="KW-1185">Reference proteome</keyword>
<dbReference type="PANTHER" id="PTHR10174">
    <property type="entry name" value="ALPHA-TOCOPHEROL TRANSFER PROTEIN-RELATED"/>
    <property type="match status" value="1"/>
</dbReference>
<gene>
    <name evidence="2" type="ORF">Fcan01_08685</name>
</gene>
<dbReference type="Pfam" id="PF00650">
    <property type="entry name" value="CRAL_TRIO"/>
    <property type="match status" value="1"/>
</dbReference>
<dbReference type="AlphaFoldDB" id="A0A226EEH4"/>
<dbReference type="InterPro" id="IPR001251">
    <property type="entry name" value="CRAL-TRIO_dom"/>
</dbReference>
<reference evidence="2 3" key="1">
    <citation type="submission" date="2015-12" db="EMBL/GenBank/DDBJ databases">
        <title>The genome of Folsomia candida.</title>
        <authorList>
            <person name="Faddeeva A."/>
            <person name="Derks M.F."/>
            <person name="Anvar Y."/>
            <person name="Smit S."/>
            <person name="Van Straalen N."/>
            <person name="Roelofs D."/>
        </authorList>
    </citation>
    <scope>NUCLEOTIDE SEQUENCE [LARGE SCALE GENOMIC DNA]</scope>
    <source>
        <strain evidence="2 3">VU population</strain>
        <tissue evidence="2">Whole body</tissue>
    </source>
</reference>
<evidence type="ECO:0000313" key="2">
    <source>
        <dbReference type="EMBL" id="OXA55231.1"/>
    </source>
</evidence>
<dbReference type="PROSITE" id="PS50191">
    <property type="entry name" value="CRAL_TRIO"/>
    <property type="match status" value="1"/>
</dbReference>
<comment type="caution">
    <text evidence="2">The sequence shown here is derived from an EMBL/GenBank/DDBJ whole genome shotgun (WGS) entry which is preliminary data.</text>
</comment>
<proteinExistence type="predicted"/>
<sequence length="286" mass="32561">MEICEEIGELFCAEDEKEKTCLRLTYKLINDNKDLQPMRKFWTNKLALIAIRSFGCDAHKVIRVMKRLLHSCTMSYPDLFALINYSKLQPVLDKNIFQIINTGGNEGCNKSPGMLVLRINRWNPNEVSLDELIAVGVLYAYTVIKDSAAIQRNGGVLIIDADGFNFNHVKVLSFDTVKKMNCLLNTLPIKFVGSVIINSPKVVEQLFNIFKYVLRAKNRKLIHVVHKNLKPLHDMLPAPDSLPRCFGGKVDDEIGLLHGVEEFMGDDTTLSRLVEGVQNEYKMRYK</sequence>
<dbReference type="Proteomes" id="UP000198287">
    <property type="component" value="Unassembled WGS sequence"/>
</dbReference>
<dbReference type="EMBL" id="LNIX01000004">
    <property type="protein sequence ID" value="OXA55231.1"/>
    <property type="molecule type" value="Genomic_DNA"/>
</dbReference>
<dbReference type="InterPro" id="IPR036865">
    <property type="entry name" value="CRAL-TRIO_dom_sf"/>
</dbReference>
<name>A0A226EEH4_FOLCA</name>
<dbReference type="CDD" id="cd00170">
    <property type="entry name" value="SEC14"/>
    <property type="match status" value="1"/>
</dbReference>
<accession>A0A226EEH4</accession>
<evidence type="ECO:0000313" key="3">
    <source>
        <dbReference type="Proteomes" id="UP000198287"/>
    </source>
</evidence>
<protein>
    <submittedName>
        <fullName evidence="2">Alpha-tocopherol transfer protein-like</fullName>
    </submittedName>
</protein>
<dbReference type="GO" id="GO:0016020">
    <property type="term" value="C:membrane"/>
    <property type="evidence" value="ECO:0007669"/>
    <property type="project" value="TreeGrafter"/>
</dbReference>
<evidence type="ECO:0000259" key="1">
    <source>
        <dbReference type="PROSITE" id="PS50191"/>
    </source>
</evidence>
<feature type="domain" description="CRAL-TRIO" evidence="1">
    <location>
        <begin position="114"/>
        <end position="254"/>
    </location>
</feature>
<dbReference type="PANTHER" id="PTHR10174:SF208">
    <property type="entry name" value="CRAL-TRIO DOMAIN-CONTAINING PROTEIN DDB_G0278031"/>
    <property type="match status" value="1"/>
</dbReference>
<dbReference type="Gene3D" id="3.40.525.10">
    <property type="entry name" value="CRAL-TRIO lipid binding domain"/>
    <property type="match status" value="1"/>
</dbReference>
<dbReference type="Gene3D" id="1.20.5.1200">
    <property type="entry name" value="Alpha-tocopherol transfer"/>
    <property type="match status" value="1"/>
</dbReference>
<dbReference type="OrthoDB" id="6682367at2759"/>